<organism evidence="8 9">
    <name type="scientific">Alistipes hominis</name>
    <dbReference type="NCBI Taxonomy" id="2763015"/>
    <lineage>
        <taxon>Bacteria</taxon>
        <taxon>Pseudomonadati</taxon>
        <taxon>Bacteroidota</taxon>
        <taxon>Bacteroidia</taxon>
        <taxon>Bacteroidales</taxon>
        <taxon>Rikenellaceae</taxon>
        <taxon>Alistipes</taxon>
    </lineage>
</organism>
<evidence type="ECO:0000256" key="5">
    <source>
        <dbReference type="ARBA" id="ARBA00023004"/>
    </source>
</evidence>
<dbReference type="CDD" id="cd00907">
    <property type="entry name" value="Bacterioferritin"/>
    <property type="match status" value="1"/>
</dbReference>
<comment type="caution">
    <text evidence="8">The sequence shown here is derived from an EMBL/GenBank/DDBJ whole genome shotgun (WGS) entry which is preliminary data.</text>
</comment>
<comment type="similarity">
    <text evidence="1 6">Belongs to the bacterioferritin family.</text>
</comment>
<dbReference type="InterPro" id="IPR012347">
    <property type="entry name" value="Ferritin-like"/>
</dbReference>
<evidence type="ECO:0000256" key="6">
    <source>
        <dbReference type="PIRNR" id="PIRNR002560"/>
    </source>
</evidence>
<keyword evidence="5 6" id="KW-0408">Iron</keyword>
<dbReference type="Pfam" id="PF00210">
    <property type="entry name" value="Ferritin"/>
    <property type="match status" value="1"/>
</dbReference>
<protein>
    <recommendedName>
        <fullName evidence="6">Bacterioferritin</fullName>
        <ecNumber evidence="6">1.16.3.1</ecNumber>
    </recommendedName>
</protein>
<keyword evidence="9" id="KW-1185">Reference proteome</keyword>
<name>A0ABR7CMR0_9BACT</name>
<dbReference type="InterPro" id="IPR008331">
    <property type="entry name" value="Ferritin_DPS_dom"/>
</dbReference>
<evidence type="ECO:0000256" key="4">
    <source>
        <dbReference type="ARBA" id="ARBA00022723"/>
    </source>
</evidence>
<dbReference type="EMBL" id="JACOOK010000003">
    <property type="protein sequence ID" value="MBC5616910.1"/>
    <property type="molecule type" value="Genomic_DNA"/>
</dbReference>
<gene>
    <name evidence="8" type="ORF">H8S08_07760</name>
</gene>
<dbReference type="Proteomes" id="UP000636891">
    <property type="component" value="Unassembled WGS sequence"/>
</dbReference>
<evidence type="ECO:0000256" key="2">
    <source>
        <dbReference type="ARBA" id="ARBA00022434"/>
    </source>
</evidence>
<dbReference type="PRINTS" id="PR00601">
    <property type="entry name" value="BACFERRITIN"/>
</dbReference>
<dbReference type="RefSeq" id="WP_101573154.1">
    <property type="nucleotide sequence ID" value="NZ_JACOOK010000003.1"/>
</dbReference>
<reference evidence="8 9" key="1">
    <citation type="submission" date="2020-08" db="EMBL/GenBank/DDBJ databases">
        <title>Genome public.</title>
        <authorList>
            <person name="Liu C."/>
            <person name="Sun Q."/>
        </authorList>
    </citation>
    <scope>NUCLEOTIDE SEQUENCE [LARGE SCALE GENOMIC DNA]</scope>
    <source>
        <strain evidence="8 9">New-7</strain>
    </source>
</reference>
<dbReference type="PANTHER" id="PTHR30295:SF0">
    <property type="entry name" value="BACTERIOFERRITIN"/>
    <property type="match status" value="1"/>
</dbReference>
<dbReference type="InterPro" id="IPR009078">
    <property type="entry name" value="Ferritin-like_SF"/>
</dbReference>
<dbReference type="EC" id="1.16.3.1" evidence="6"/>
<keyword evidence="4 6" id="KW-0479">Metal-binding</keyword>
<evidence type="ECO:0000259" key="7">
    <source>
        <dbReference type="PROSITE" id="PS50905"/>
    </source>
</evidence>
<dbReference type="SUPFAM" id="SSF47240">
    <property type="entry name" value="Ferritin-like"/>
    <property type="match status" value="1"/>
</dbReference>
<dbReference type="InterPro" id="IPR002024">
    <property type="entry name" value="Bacterioferritin"/>
</dbReference>
<dbReference type="PROSITE" id="PS50905">
    <property type="entry name" value="FERRITIN_LIKE"/>
    <property type="match status" value="1"/>
</dbReference>
<keyword evidence="3" id="KW-0349">Heme</keyword>
<dbReference type="Gene3D" id="1.20.1260.10">
    <property type="match status" value="1"/>
</dbReference>
<dbReference type="InterPro" id="IPR009040">
    <property type="entry name" value="Ferritin-like_diiron"/>
</dbReference>
<evidence type="ECO:0000256" key="1">
    <source>
        <dbReference type="ARBA" id="ARBA00008093"/>
    </source>
</evidence>
<feature type="domain" description="Ferritin-like diiron" evidence="7">
    <location>
        <begin position="1"/>
        <end position="145"/>
    </location>
</feature>
<evidence type="ECO:0000256" key="3">
    <source>
        <dbReference type="ARBA" id="ARBA00022617"/>
    </source>
</evidence>
<dbReference type="PANTHER" id="PTHR30295">
    <property type="entry name" value="BACTERIOFERRITIN"/>
    <property type="match status" value="1"/>
</dbReference>
<proteinExistence type="inferred from homology"/>
<dbReference type="PIRSF" id="PIRSF002560">
    <property type="entry name" value="Bacterioferritin"/>
    <property type="match status" value="1"/>
</dbReference>
<evidence type="ECO:0000313" key="9">
    <source>
        <dbReference type="Proteomes" id="UP000636891"/>
    </source>
</evidence>
<evidence type="ECO:0000313" key="8">
    <source>
        <dbReference type="EMBL" id="MBC5616910.1"/>
    </source>
</evidence>
<keyword evidence="2 6" id="KW-0409">Iron storage</keyword>
<comment type="catalytic activity">
    <reaction evidence="6">
        <text>4 Fe(2+) + O2 + 4 H(+) = 4 Fe(3+) + 2 H2O</text>
        <dbReference type="Rhea" id="RHEA:11148"/>
        <dbReference type="ChEBI" id="CHEBI:15377"/>
        <dbReference type="ChEBI" id="CHEBI:15378"/>
        <dbReference type="ChEBI" id="CHEBI:15379"/>
        <dbReference type="ChEBI" id="CHEBI:29033"/>
        <dbReference type="ChEBI" id="CHEBI:29034"/>
        <dbReference type="EC" id="1.16.3.1"/>
    </reaction>
</comment>
<comment type="function">
    <text evidence="6">Iron-storage protein, whose ferroxidase center binds Fe(2+), oxidizes it using dioxygen to Fe(3+), and participates in the subsequent Fe(3+) oxide mineral core formation within the central cavity of the BFR protein shell.</text>
</comment>
<sequence>MSKKEKSIELLNKAVSDELLAVNQYMYFHFRCDDYGYDLLSNLFKRTAIHEMLHVERLAERILFLKGEVEMTPSGSVEKIHCVKEMLKKAAEMETGSVDDYNNWANECGANADSVTKKMFEALVGEEEVHLDQYETEIDNLEKYGDNYLALQSIERSKSVATQMAAPAAGE</sequence>
<accession>A0ABR7CMR0</accession>